<dbReference type="InterPro" id="IPR002876">
    <property type="entry name" value="Transcrip_reg_TACO1-like"/>
</dbReference>
<feature type="domain" description="TACO1/YebC-like N-terminal" evidence="3">
    <location>
        <begin position="2"/>
        <end position="48"/>
    </location>
</feature>
<organism evidence="4">
    <name type="scientific">marine sediment metagenome</name>
    <dbReference type="NCBI Taxonomy" id="412755"/>
    <lineage>
        <taxon>unclassified sequences</taxon>
        <taxon>metagenomes</taxon>
        <taxon>ecological metagenomes</taxon>
    </lineage>
</organism>
<dbReference type="Pfam" id="PF01709">
    <property type="entry name" value="Transcrip_reg"/>
    <property type="match status" value="1"/>
</dbReference>
<comment type="caution">
    <text evidence="4">The sequence shown here is derived from an EMBL/GenBank/DDBJ whole genome shotgun (WGS) entry which is preliminary data.</text>
</comment>
<evidence type="ECO:0000313" key="4">
    <source>
        <dbReference type="EMBL" id="GAH66798.1"/>
    </source>
</evidence>
<dbReference type="InterPro" id="IPR048300">
    <property type="entry name" value="TACO1_YebC-like_2nd/3rd_dom"/>
</dbReference>
<name>X1JAK2_9ZZZZ</name>
<dbReference type="Pfam" id="PF20772">
    <property type="entry name" value="TACO1_YebC_N"/>
    <property type="match status" value="1"/>
</dbReference>
<dbReference type="InterPro" id="IPR029072">
    <property type="entry name" value="YebC-like"/>
</dbReference>
<feature type="domain" description="TACO1/YebC-like second and third" evidence="2">
    <location>
        <begin position="54"/>
        <end position="166"/>
    </location>
</feature>
<dbReference type="GO" id="GO:0005737">
    <property type="term" value="C:cytoplasm"/>
    <property type="evidence" value="ECO:0007669"/>
    <property type="project" value="UniProtKB-ARBA"/>
</dbReference>
<reference evidence="4" key="1">
    <citation type="journal article" date="2014" name="Front. Microbiol.">
        <title>High frequency of phylogenetically diverse reductive dehalogenase-homologous genes in deep subseafloor sedimentary metagenomes.</title>
        <authorList>
            <person name="Kawai M."/>
            <person name="Futagami T."/>
            <person name="Toyoda A."/>
            <person name="Takaki Y."/>
            <person name="Nishi S."/>
            <person name="Hori S."/>
            <person name="Arai W."/>
            <person name="Tsubouchi T."/>
            <person name="Morono Y."/>
            <person name="Uchiyama I."/>
            <person name="Ito T."/>
            <person name="Fujiyama A."/>
            <person name="Inagaki F."/>
            <person name="Takami H."/>
        </authorList>
    </citation>
    <scope>NUCLEOTIDE SEQUENCE</scope>
    <source>
        <strain evidence="4">Expedition CK06-06</strain>
    </source>
</reference>
<proteinExistence type="inferred from homology"/>
<evidence type="ECO:0000259" key="3">
    <source>
        <dbReference type="Pfam" id="PF20772"/>
    </source>
</evidence>
<dbReference type="SUPFAM" id="SSF75625">
    <property type="entry name" value="YebC-like"/>
    <property type="match status" value="1"/>
</dbReference>
<dbReference type="Gene3D" id="3.30.70.980">
    <property type="match status" value="2"/>
</dbReference>
<dbReference type="InterPro" id="IPR017856">
    <property type="entry name" value="Integrase-like_N"/>
</dbReference>
<protein>
    <recommendedName>
        <fullName evidence="5">Transcriptional regulator</fullName>
    </recommendedName>
</protein>
<dbReference type="InterPro" id="IPR026564">
    <property type="entry name" value="Transcrip_reg_TACO1-like_dom3"/>
</dbReference>
<dbReference type="Gene3D" id="1.10.10.200">
    <property type="match status" value="1"/>
</dbReference>
<dbReference type="AlphaFoldDB" id="X1JAK2"/>
<sequence length="166" mass="18451">MATNIAIAARKGEDPEMNPTLRIAVEKAKAVNMPKANIERAIKRGAGEIEEGELEEFVFEAIGPGNTGIIIEGITNNQNRTLNQVKQILKENKGKLAETGSVRWRFERKGVISLPITNDQLTITKEDLELKAIEAGAEDLRWGEDFLEVITKVEDLEKVKGNLEKQ</sequence>
<evidence type="ECO:0008006" key="5">
    <source>
        <dbReference type="Google" id="ProtNLM"/>
    </source>
</evidence>
<dbReference type="EMBL" id="BARU01033380">
    <property type="protein sequence ID" value="GAH66798.1"/>
    <property type="molecule type" value="Genomic_DNA"/>
</dbReference>
<dbReference type="InterPro" id="IPR049083">
    <property type="entry name" value="TACO1_YebC_N"/>
</dbReference>
<evidence type="ECO:0000259" key="2">
    <source>
        <dbReference type="Pfam" id="PF01709"/>
    </source>
</evidence>
<accession>X1JAK2</accession>
<feature type="non-terminal residue" evidence="4">
    <location>
        <position position="166"/>
    </location>
</feature>
<dbReference type="PANTHER" id="PTHR12532:SF0">
    <property type="entry name" value="TRANSLATIONAL ACTIVATOR OF CYTOCHROME C OXIDASE 1"/>
    <property type="match status" value="1"/>
</dbReference>
<evidence type="ECO:0000256" key="1">
    <source>
        <dbReference type="ARBA" id="ARBA00008724"/>
    </source>
</evidence>
<comment type="similarity">
    <text evidence="1">Belongs to the TACO1 family.</text>
</comment>
<dbReference type="PANTHER" id="PTHR12532">
    <property type="entry name" value="TRANSLATIONAL ACTIVATOR OF CYTOCHROME C OXIDASE 1"/>
    <property type="match status" value="1"/>
</dbReference>
<gene>
    <name evidence="4" type="ORF">S03H2_52548</name>
</gene>